<comment type="caution">
    <text evidence="3">The sequence shown here is derived from an EMBL/GenBank/DDBJ whole genome shotgun (WGS) entry which is preliminary data.</text>
</comment>
<accession>A0ABV9UAJ2</accession>
<gene>
    <name evidence="3" type="ORF">ACFPCY_32210</name>
</gene>
<proteinExistence type="predicted"/>
<dbReference type="Proteomes" id="UP001595872">
    <property type="component" value="Unassembled WGS sequence"/>
</dbReference>
<dbReference type="EMBL" id="JBHSIT010000011">
    <property type="protein sequence ID" value="MFC4912007.1"/>
    <property type="molecule type" value="Genomic_DNA"/>
</dbReference>
<dbReference type="RefSeq" id="WP_378261511.1">
    <property type="nucleotide sequence ID" value="NZ_JBHSIT010000011.1"/>
</dbReference>
<sequence length="223" mass="23348">MIGVLHALDAASGRERWRHRHSAAAAGVAAGGRWVFVESDGDLWTHDRRTGEIVDGAFPELEGRPVQVCGDILVFQQSGRLGAADLASMAEIFTTDDYVLDAPVAVADGVMVAADRYEGNVSAGGLRAFDAATGRSPWLVEPDDLTAVDIGRSAVAWSRPLPDLPVGAPVVADGLVHTFTRDGAVLGHDNAAGQRLAHGRGTRAADDRSAIPPKLITKAGTGR</sequence>
<evidence type="ECO:0000313" key="3">
    <source>
        <dbReference type="EMBL" id="MFC4912007.1"/>
    </source>
</evidence>
<dbReference type="InterPro" id="IPR015943">
    <property type="entry name" value="WD40/YVTN_repeat-like_dom_sf"/>
</dbReference>
<name>A0ABV9UAJ2_9ACTN</name>
<dbReference type="InterPro" id="IPR002372">
    <property type="entry name" value="PQQ_rpt_dom"/>
</dbReference>
<dbReference type="Gene3D" id="2.130.10.10">
    <property type="entry name" value="YVTN repeat-like/Quinoprotein amine dehydrogenase"/>
    <property type="match status" value="2"/>
</dbReference>
<feature type="domain" description="Pyrrolo-quinoline quinone repeat" evidence="2">
    <location>
        <begin position="3"/>
        <end position="53"/>
    </location>
</feature>
<dbReference type="InterPro" id="IPR011047">
    <property type="entry name" value="Quinoprotein_ADH-like_sf"/>
</dbReference>
<evidence type="ECO:0000256" key="1">
    <source>
        <dbReference type="SAM" id="MobiDB-lite"/>
    </source>
</evidence>
<organism evidence="3 4">
    <name type="scientific">Actinomadura gamaensis</name>
    <dbReference type="NCBI Taxonomy" id="1763541"/>
    <lineage>
        <taxon>Bacteria</taxon>
        <taxon>Bacillati</taxon>
        <taxon>Actinomycetota</taxon>
        <taxon>Actinomycetes</taxon>
        <taxon>Streptosporangiales</taxon>
        <taxon>Thermomonosporaceae</taxon>
        <taxon>Actinomadura</taxon>
    </lineage>
</organism>
<protein>
    <submittedName>
        <fullName evidence="3">PQQ-binding-like beta-propeller repeat protein</fullName>
    </submittedName>
</protein>
<dbReference type="Pfam" id="PF13360">
    <property type="entry name" value="PQQ_2"/>
    <property type="match status" value="1"/>
</dbReference>
<feature type="region of interest" description="Disordered" evidence="1">
    <location>
        <begin position="199"/>
        <end position="223"/>
    </location>
</feature>
<dbReference type="SUPFAM" id="SSF50998">
    <property type="entry name" value="Quinoprotein alcohol dehydrogenase-like"/>
    <property type="match status" value="1"/>
</dbReference>
<keyword evidence="4" id="KW-1185">Reference proteome</keyword>
<reference evidence="4" key="1">
    <citation type="journal article" date="2019" name="Int. J. Syst. Evol. Microbiol.">
        <title>The Global Catalogue of Microorganisms (GCM) 10K type strain sequencing project: providing services to taxonomists for standard genome sequencing and annotation.</title>
        <authorList>
            <consortium name="The Broad Institute Genomics Platform"/>
            <consortium name="The Broad Institute Genome Sequencing Center for Infectious Disease"/>
            <person name="Wu L."/>
            <person name="Ma J."/>
        </authorList>
    </citation>
    <scope>NUCLEOTIDE SEQUENCE [LARGE SCALE GENOMIC DNA]</scope>
    <source>
        <strain evidence="4">KLKA75</strain>
    </source>
</reference>
<evidence type="ECO:0000313" key="4">
    <source>
        <dbReference type="Proteomes" id="UP001595872"/>
    </source>
</evidence>
<evidence type="ECO:0000259" key="2">
    <source>
        <dbReference type="Pfam" id="PF13360"/>
    </source>
</evidence>